<sequence>MNADYVGDDFLNLQDEFDSYFNDFNNCTPQINEVKEEFAYGSVTQDVELKDYFTSELQNEEVQFNQNPLEPPQYFGQHHNQITHLDYGNPPPQLTIDNPTLPQTSMIMQQREVPKVNPTNVYICDNVSQLDILRNMGVPFILVNMPTSDTLSSCRSVPTPIDDMMSLNINGGSPNPDSLQRRNSCVSNPGVNSEDCSIMDRLYQRRGSVQQAVNNNVVEKMEVLSQDQFQMLEQIKRLPAYDEPLSYFCTSPETEKQTMFKPIPAMLSKIKKKTPRMVRSENNTPITPETPIEGSHKYLVSQGRIKSRRNKKDRAAQPEQKFMMKFSLKD</sequence>
<evidence type="ECO:0000256" key="1">
    <source>
        <dbReference type="SAM" id="MobiDB-lite"/>
    </source>
</evidence>
<dbReference type="EMBL" id="JAOPGA020000925">
    <property type="protein sequence ID" value="KAL0483031.1"/>
    <property type="molecule type" value="Genomic_DNA"/>
</dbReference>
<feature type="region of interest" description="Disordered" evidence="1">
    <location>
        <begin position="274"/>
        <end position="330"/>
    </location>
</feature>
<evidence type="ECO:0000313" key="2">
    <source>
        <dbReference type="EMBL" id="KAL0483031.1"/>
    </source>
</evidence>
<proteinExistence type="predicted"/>
<keyword evidence="3" id="KW-1185">Reference proteome</keyword>
<name>A0AAW2Z1R3_9EUKA</name>
<organism evidence="2 3">
    <name type="scientific">Acrasis kona</name>
    <dbReference type="NCBI Taxonomy" id="1008807"/>
    <lineage>
        <taxon>Eukaryota</taxon>
        <taxon>Discoba</taxon>
        <taxon>Heterolobosea</taxon>
        <taxon>Tetramitia</taxon>
        <taxon>Eutetramitia</taxon>
        <taxon>Acrasidae</taxon>
        <taxon>Acrasis</taxon>
    </lineage>
</organism>
<accession>A0AAW2Z1R3</accession>
<dbReference type="Proteomes" id="UP001431209">
    <property type="component" value="Unassembled WGS sequence"/>
</dbReference>
<evidence type="ECO:0000313" key="3">
    <source>
        <dbReference type="Proteomes" id="UP001431209"/>
    </source>
</evidence>
<reference evidence="2 3" key="1">
    <citation type="submission" date="2024-03" db="EMBL/GenBank/DDBJ databases">
        <title>The Acrasis kona genome and developmental transcriptomes reveal deep origins of eukaryotic multicellular pathways.</title>
        <authorList>
            <person name="Sheikh S."/>
            <person name="Fu C.-J."/>
            <person name="Brown M.W."/>
            <person name="Baldauf S.L."/>
        </authorList>
    </citation>
    <scope>NUCLEOTIDE SEQUENCE [LARGE SCALE GENOMIC DNA]</scope>
    <source>
        <strain evidence="2 3">ATCC MYA-3509</strain>
    </source>
</reference>
<protein>
    <submittedName>
        <fullName evidence="2">Developmentally-regulated protein</fullName>
    </submittedName>
</protein>
<dbReference type="AlphaFoldDB" id="A0AAW2Z1R3"/>
<comment type="caution">
    <text evidence="2">The sequence shown here is derived from an EMBL/GenBank/DDBJ whole genome shotgun (WGS) entry which is preliminary data.</text>
</comment>
<gene>
    <name evidence="2" type="ORF">AKO1_014948</name>
</gene>